<name>A0A9Q3ZEM5_9GAMM</name>
<keyword evidence="3" id="KW-1185">Reference proteome</keyword>
<feature type="domain" description="AB hydrolase-1" evidence="1">
    <location>
        <begin position="94"/>
        <end position="149"/>
    </location>
</feature>
<dbReference type="SUPFAM" id="SSF53474">
    <property type="entry name" value="alpha/beta-Hydrolases"/>
    <property type="match status" value="1"/>
</dbReference>
<evidence type="ECO:0000313" key="3">
    <source>
        <dbReference type="Proteomes" id="UP001107961"/>
    </source>
</evidence>
<organism evidence="2 3">
    <name type="scientific">Alloalcanivorax xenomutans</name>
    <dbReference type="NCBI Taxonomy" id="1094342"/>
    <lineage>
        <taxon>Bacteria</taxon>
        <taxon>Pseudomonadati</taxon>
        <taxon>Pseudomonadota</taxon>
        <taxon>Gammaproteobacteria</taxon>
        <taxon>Oceanospirillales</taxon>
        <taxon>Alcanivoracaceae</taxon>
        <taxon>Alloalcanivorax</taxon>
    </lineage>
</organism>
<dbReference type="Gene3D" id="3.40.50.1820">
    <property type="entry name" value="alpha/beta hydrolase"/>
    <property type="match status" value="1"/>
</dbReference>
<evidence type="ECO:0000313" key="2">
    <source>
        <dbReference type="EMBL" id="MCE7510855.1"/>
    </source>
</evidence>
<comment type="caution">
    <text evidence="2">The sequence shown here is derived from an EMBL/GenBank/DDBJ whole genome shotgun (WGS) entry which is preliminary data.</text>
</comment>
<protein>
    <submittedName>
        <fullName evidence="2">Alpha/beta hydrolase</fullName>
    </submittedName>
</protein>
<proteinExistence type="predicted"/>
<dbReference type="InterPro" id="IPR029058">
    <property type="entry name" value="AB_hydrolase_fold"/>
</dbReference>
<dbReference type="EMBL" id="JAJVKT010000032">
    <property type="protein sequence ID" value="MCE7510855.1"/>
    <property type="molecule type" value="Genomic_DNA"/>
</dbReference>
<dbReference type="KEGG" id="axe:P40_09555"/>
<dbReference type="RefSeq" id="WP_022996771.1">
    <property type="nucleotide sequence ID" value="NZ_CBDDTQ010000005.1"/>
</dbReference>
<dbReference type="GO" id="GO:0016787">
    <property type="term" value="F:hydrolase activity"/>
    <property type="evidence" value="ECO:0007669"/>
    <property type="project" value="UniProtKB-KW"/>
</dbReference>
<dbReference type="AlphaFoldDB" id="A0A9Q3ZEM5"/>
<gene>
    <name evidence="2" type="ORF">LZG35_19630</name>
</gene>
<dbReference type="InterPro" id="IPR000073">
    <property type="entry name" value="AB_hydrolase_1"/>
</dbReference>
<keyword evidence="2" id="KW-0378">Hydrolase</keyword>
<dbReference type="Pfam" id="PF00561">
    <property type="entry name" value="Abhydrolase_1"/>
    <property type="match status" value="1"/>
</dbReference>
<dbReference type="Proteomes" id="UP001107961">
    <property type="component" value="Unassembled WGS sequence"/>
</dbReference>
<dbReference type="GeneID" id="94686679"/>
<evidence type="ECO:0000259" key="1">
    <source>
        <dbReference type="Pfam" id="PF00561"/>
    </source>
</evidence>
<accession>A0A9Q3ZEM5</accession>
<reference evidence="2" key="1">
    <citation type="submission" date="2022-01" db="EMBL/GenBank/DDBJ databases">
        <authorList>
            <person name="Karlyshev A.V."/>
            <person name="Jaspars M."/>
        </authorList>
    </citation>
    <scope>NUCLEOTIDE SEQUENCE</scope>
    <source>
        <strain evidence="2">AGSA3-2</strain>
    </source>
</reference>
<sequence length="261" mass="29200">MQAVSSEIKAPSLFLFWAEWRAAVEFGSLALSLPWLGTLPKGDGHPVLVLPGLSADDSSTVALRMFLRNRGYQAYGWNLGRNVGYRSGMRERQIERLKEIHERHDGQKVSLIGWSLGGLYARELAKQAPDLVRQVITLGSPFKGNPRASNAWRLYESLAGHSVDKVRESLHVEVPPDVPFSSVYSRTDGIVAWECSIEEEGERRENIEIRGSHCGLGHNPLAYYVIADRLAQKEGGWRPFKGGEANRDWFPEPARYADIAS</sequence>